<gene>
    <name evidence="6" type="ORF">KY465_06210</name>
</gene>
<dbReference type="Pfam" id="PF08281">
    <property type="entry name" value="Sigma70_r4_2"/>
    <property type="match status" value="1"/>
</dbReference>
<name>A0ABS6WN79_9HYPH</name>
<sequence>MTDQRNDDAVGQLISRVALGDRKAFSDLYGRTGPKLFGVCLRILRQQAQAEDALQEIYVKIWQRSQSFSAGQAAPMAWLVTIARNHCIDMLRARRPDPVELDDAPFVADEAPDPEAVAVNTSEGRRIDNCLGQLDADRAQAVVSAYVEGYSYQELAGQYSVPLNTMRTWLRRSLISLKECMER</sequence>
<dbReference type="Proteomes" id="UP001430804">
    <property type="component" value="Unassembled WGS sequence"/>
</dbReference>
<evidence type="ECO:0000313" key="6">
    <source>
        <dbReference type="EMBL" id="MBW3096867.1"/>
    </source>
</evidence>
<dbReference type="Pfam" id="PF04542">
    <property type="entry name" value="Sigma70_r2"/>
    <property type="match status" value="1"/>
</dbReference>
<protein>
    <submittedName>
        <fullName evidence="6">Sigma-70 family RNA polymerase sigma factor</fullName>
    </submittedName>
</protein>
<proteinExistence type="predicted"/>
<dbReference type="InterPro" id="IPR039425">
    <property type="entry name" value="RNA_pol_sigma-70-like"/>
</dbReference>
<dbReference type="PANTHER" id="PTHR43133">
    <property type="entry name" value="RNA POLYMERASE ECF-TYPE SIGMA FACTO"/>
    <property type="match status" value="1"/>
</dbReference>
<evidence type="ECO:0000259" key="5">
    <source>
        <dbReference type="Pfam" id="PF08281"/>
    </source>
</evidence>
<dbReference type="EMBL" id="JAHWQX010000002">
    <property type="protein sequence ID" value="MBW3096867.1"/>
    <property type="molecule type" value="Genomic_DNA"/>
</dbReference>
<keyword evidence="7" id="KW-1185">Reference proteome</keyword>
<feature type="domain" description="RNA polymerase sigma-70 region 2" evidence="4">
    <location>
        <begin position="28"/>
        <end position="95"/>
    </location>
</feature>
<keyword evidence="1" id="KW-0805">Transcription regulation</keyword>
<dbReference type="PANTHER" id="PTHR43133:SF62">
    <property type="entry name" value="RNA POLYMERASE SIGMA FACTOR SIGZ"/>
    <property type="match status" value="1"/>
</dbReference>
<accession>A0ABS6WN79</accession>
<evidence type="ECO:0000259" key="4">
    <source>
        <dbReference type="Pfam" id="PF04542"/>
    </source>
</evidence>
<dbReference type="NCBIfam" id="TIGR02937">
    <property type="entry name" value="sigma70-ECF"/>
    <property type="match status" value="1"/>
</dbReference>
<reference evidence="6" key="1">
    <citation type="submission" date="2021-07" db="EMBL/GenBank/DDBJ databases">
        <title>Pseudohoeflea marina sp. nov. a polyhydroxyalcanoate-producing bacterium.</title>
        <authorList>
            <person name="Zheng W."/>
            <person name="Yu S."/>
            <person name="Huang Y."/>
        </authorList>
    </citation>
    <scope>NUCLEOTIDE SEQUENCE</scope>
    <source>
        <strain evidence="6">DP4N28-3</strain>
    </source>
</reference>
<organism evidence="6 7">
    <name type="scientific">Pseudohoeflea coraliihabitans</name>
    <dbReference type="NCBI Taxonomy" id="2860393"/>
    <lineage>
        <taxon>Bacteria</taxon>
        <taxon>Pseudomonadati</taxon>
        <taxon>Pseudomonadota</taxon>
        <taxon>Alphaproteobacteria</taxon>
        <taxon>Hyphomicrobiales</taxon>
        <taxon>Rhizobiaceae</taxon>
        <taxon>Pseudohoeflea</taxon>
    </lineage>
</organism>
<dbReference type="InterPro" id="IPR013249">
    <property type="entry name" value="RNA_pol_sigma70_r4_t2"/>
</dbReference>
<dbReference type="InterPro" id="IPR007627">
    <property type="entry name" value="RNA_pol_sigma70_r2"/>
</dbReference>
<evidence type="ECO:0000256" key="1">
    <source>
        <dbReference type="ARBA" id="ARBA00023015"/>
    </source>
</evidence>
<evidence type="ECO:0000313" key="7">
    <source>
        <dbReference type="Proteomes" id="UP001430804"/>
    </source>
</evidence>
<evidence type="ECO:0000256" key="2">
    <source>
        <dbReference type="ARBA" id="ARBA00023082"/>
    </source>
</evidence>
<evidence type="ECO:0000256" key="3">
    <source>
        <dbReference type="ARBA" id="ARBA00023163"/>
    </source>
</evidence>
<comment type="caution">
    <text evidence="6">The sequence shown here is derived from an EMBL/GenBank/DDBJ whole genome shotgun (WGS) entry which is preliminary data.</text>
</comment>
<keyword evidence="2" id="KW-0731">Sigma factor</keyword>
<keyword evidence="3" id="KW-0804">Transcription</keyword>
<feature type="domain" description="RNA polymerase sigma factor 70 region 4 type 2" evidence="5">
    <location>
        <begin position="125"/>
        <end position="174"/>
    </location>
</feature>
<dbReference type="RefSeq" id="WP_219200835.1">
    <property type="nucleotide sequence ID" value="NZ_JAHWQX010000002.1"/>
</dbReference>
<dbReference type="InterPro" id="IPR014284">
    <property type="entry name" value="RNA_pol_sigma-70_dom"/>
</dbReference>